<accession>A0A317K1M1</accession>
<comment type="caution">
    <text evidence="1">The sequence shown here is derived from an EMBL/GenBank/DDBJ whole genome shotgun (WGS) entry which is preliminary data.</text>
</comment>
<name>A0A317K1M1_9ACTN</name>
<keyword evidence="2" id="KW-1185">Reference proteome</keyword>
<protein>
    <submittedName>
        <fullName evidence="1">Uncharacterized protein</fullName>
    </submittedName>
</protein>
<dbReference type="Proteomes" id="UP000245683">
    <property type="component" value="Unassembled WGS sequence"/>
</dbReference>
<proteinExistence type="predicted"/>
<dbReference type="EMBL" id="QGSV01000217">
    <property type="protein sequence ID" value="PWU46578.1"/>
    <property type="molecule type" value="Genomic_DNA"/>
</dbReference>
<dbReference type="RefSeq" id="WP_109945703.1">
    <property type="nucleotide sequence ID" value="NZ_QGGF01000350.1"/>
</dbReference>
<dbReference type="OrthoDB" id="3393943at2"/>
<dbReference type="AlphaFoldDB" id="A0A317K1M1"/>
<evidence type="ECO:0000313" key="1">
    <source>
        <dbReference type="EMBL" id="PWU46578.1"/>
    </source>
</evidence>
<gene>
    <name evidence="1" type="ORF">DLJ46_17400</name>
</gene>
<reference evidence="2" key="1">
    <citation type="submission" date="2018-05" db="EMBL/GenBank/DDBJ databases">
        <title>Micromonospora globispora sp. nov. and Micromonospora rugosa sp. nov., isolated from marine sediment.</title>
        <authorList>
            <person name="Carro L."/>
            <person name="Aysel V."/>
            <person name="Cetin D."/>
            <person name="Igual J.M."/>
            <person name="Klenk H.-P."/>
            <person name="Trujillo M.E."/>
            <person name="Sahin N."/>
        </authorList>
    </citation>
    <scope>NUCLEOTIDE SEQUENCE [LARGE SCALE GENOMIC DNA]</scope>
    <source>
        <strain evidence="2">S2904</strain>
    </source>
</reference>
<evidence type="ECO:0000313" key="2">
    <source>
        <dbReference type="Proteomes" id="UP000245683"/>
    </source>
</evidence>
<organism evidence="1 2">
    <name type="scientific">Micromonospora globispora</name>
    <dbReference type="NCBI Taxonomy" id="1450148"/>
    <lineage>
        <taxon>Bacteria</taxon>
        <taxon>Bacillati</taxon>
        <taxon>Actinomycetota</taxon>
        <taxon>Actinomycetes</taxon>
        <taxon>Micromonosporales</taxon>
        <taxon>Micromonosporaceae</taxon>
        <taxon>Micromonospora</taxon>
    </lineage>
</organism>
<sequence length="102" mass="11068">MSNLPNAVHPPWCLRGPDCVGPNDLHRSRLIGTANRGDEVIQVRIGLWQMDVGPTPPSGLLLELSAGCDVESWPIDLAQSRSLAHLSQRLVRQLGPDSIRAA</sequence>